<reference evidence="5 6" key="2">
    <citation type="journal article" date="2019" name="Nat. Med.">
        <title>A library of human gut bacterial isolates paired with longitudinal multiomics data enables mechanistic microbiome research.</title>
        <authorList>
            <person name="Poyet M."/>
            <person name="Groussin M."/>
            <person name="Gibbons S.M."/>
            <person name="Avila-Pacheco J."/>
            <person name="Jiang X."/>
            <person name="Kearney S.M."/>
            <person name="Perrotta A.R."/>
            <person name="Berdy B."/>
            <person name="Zhao S."/>
            <person name="Lieberman T.D."/>
            <person name="Swanson P.K."/>
            <person name="Smith M."/>
            <person name="Roesemann S."/>
            <person name="Alexander J.E."/>
            <person name="Rich S.A."/>
            <person name="Livny J."/>
            <person name="Vlamakis H."/>
            <person name="Clish C."/>
            <person name="Bullock K."/>
            <person name="Deik A."/>
            <person name="Scott J."/>
            <person name="Pierce K.A."/>
            <person name="Xavier R.J."/>
            <person name="Alm E.J."/>
        </authorList>
    </citation>
    <scope>NUCLEOTIDE SEQUENCE [LARGE SCALE GENOMIC DNA]</scope>
    <source>
        <strain evidence="2 5">BIOML-A162</strain>
        <strain evidence="1 6">BIOML-A188</strain>
    </source>
</reference>
<dbReference type="EMBL" id="QSJP01000014">
    <property type="protein sequence ID" value="RHD86510.1"/>
    <property type="molecule type" value="Genomic_DNA"/>
</dbReference>
<evidence type="ECO:0000313" key="6">
    <source>
        <dbReference type="Proteomes" id="UP000440614"/>
    </source>
</evidence>
<dbReference type="EMBL" id="WCRY01000007">
    <property type="protein sequence ID" value="KAB4483375.1"/>
    <property type="molecule type" value="Genomic_DNA"/>
</dbReference>
<dbReference type="Proteomes" id="UP000436858">
    <property type="component" value="Unassembled WGS sequence"/>
</dbReference>
<evidence type="ECO:0000313" key="3">
    <source>
        <dbReference type="EMBL" id="RHD86510.1"/>
    </source>
</evidence>
<gene>
    <name evidence="3" type="ORF">DW780_15765</name>
    <name evidence="2" type="ORF">GAN91_09225</name>
    <name evidence="1" type="ORF">GAO51_09205</name>
</gene>
<proteinExistence type="predicted"/>
<dbReference type="EMBL" id="WCSY01000008">
    <property type="protein sequence ID" value="KAB4313763.1"/>
    <property type="molecule type" value="Genomic_DNA"/>
</dbReference>
<sequence>MDSVSHNSDFSFFKEKESLLFCSHHKELDSRFAITLSLSTCIPLFIDVSGMVASVVASMRANGCSHSVSS</sequence>
<name>A0A2J6ACR8_BACT4</name>
<evidence type="ECO:0000313" key="1">
    <source>
        <dbReference type="EMBL" id="KAB4313763.1"/>
    </source>
</evidence>
<comment type="caution">
    <text evidence="3">The sequence shown here is derived from an EMBL/GenBank/DDBJ whole genome shotgun (WGS) entry which is preliminary data.</text>
</comment>
<organism evidence="3 4">
    <name type="scientific">Bacteroides thetaiotaomicron</name>
    <dbReference type="NCBI Taxonomy" id="818"/>
    <lineage>
        <taxon>Bacteria</taxon>
        <taxon>Pseudomonadati</taxon>
        <taxon>Bacteroidota</taxon>
        <taxon>Bacteroidia</taxon>
        <taxon>Bacteroidales</taxon>
        <taxon>Bacteroidaceae</taxon>
        <taxon>Bacteroides</taxon>
    </lineage>
</organism>
<dbReference type="AlphaFoldDB" id="A0A2J6ACR8"/>
<dbReference type="Proteomes" id="UP000284785">
    <property type="component" value="Unassembled WGS sequence"/>
</dbReference>
<dbReference type="Proteomes" id="UP000440614">
    <property type="component" value="Unassembled WGS sequence"/>
</dbReference>
<accession>A0A2J6ACR8</accession>
<reference evidence="3 4" key="1">
    <citation type="submission" date="2018-08" db="EMBL/GenBank/DDBJ databases">
        <title>A genome reference for cultivated species of the human gut microbiota.</title>
        <authorList>
            <person name="Zou Y."/>
            <person name="Xue W."/>
            <person name="Luo G."/>
        </authorList>
    </citation>
    <scope>NUCLEOTIDE SEQUENCE [LARGE SCALE GENOMIC DNA]</scope>
    <source>
        <strain evidence="3 4">AM30-26</strain>
    </source>
</reference>
<protein>
    <submittedName>
        <fullName evidence="3">Uncharacterized protein</fullName>
    </submittedName>
</protein>
<evidence type="ECO:0000313" key="5">
    <source>
        <dbReference type="Proteomes" id="UP000436858"/>
    </source>
</evidence>
<evidence type="ECO:0000313" key="2">
    <source>
        <dbReference type="EMBL" id="KAB4483375.1"/>
    </source>
</evidence>
<evidence type="ECO:0000313" key="4">
    <source>
        <dbReference type="Proteomes" id="UP000284785"/>
    </source>
</evidence>